<accession>A0A367ZLQ2</accession>
<dbReference type="GO" id="GO:0010181">
    <property type="term" value="F:FMN binding"/>
    <property type="evidence" value="ECO:0007669"/>
    <property type="project" value="InterPro"/>
</dbReference>
<dbReference type="EMBL" id="QOQW01000016">
    <property type="protein sequence ID" value="RCK79028.1"/>
    <property type="molecule type" value="Genomic_DNA"/>
</dbReference>
<dbReference type="PANTHER" id="PTHR43656:SF2">
    <property type="entry name" value="BINDING OXIDOREDUCTASE, PUTATIVE (AFU_ORTHOLOGUE AFUA_2G08260)-RELATED"/>
    <property type="match status" value="1"/>
</dbReference>
<evidence type="ECO:0000259" key="3">
    <source>
        <dbReference type="Pfam" id="PF00724"/>
    </source>
</evidence>
<dbReference type="InterPro" id="IPR013785">
    <property type="entry name" value="Aldolase_TIM"/>
</dbReference>
<dbReference type="InterPro" id="IPR001155">
    <property type="entry name" value="OxRdtase_FMN_N"/>
</dbReference>
<dbReference type="GO" id="GO:0016491">
    <property type="term" value="F:oxidoreductase activity"/>
    <property type="evidence" value="ECO:0007669"/>
    <property type="project" value="UniProtKB-KW"/>
</dbReference>
<keyword evidence="1" id="KW-0285">Flavoprotein</keyword>
<dbReference type="Proteomes" id="UP000252355">
    <property type="component" value="Unassembled WGS sequence"/>
</dbReference>
<name>A0A367ZLQ2_9BACT</name>
<dbReference type="Gene3D" id="3.20.20.70">
    <property type="entry name" value="Aldolase class I"/>
    <property type="match status" value="1"/>
</dbReference>
<protein>
    <submittedName>
        <fullName evidence="4">2,4-dienoyl-CoA reductase [NADPH]</fullName>
    </submittedName>
</protein>
<keyword evidence="2" id="KW-0560">Oxidoreductase</keyword>
<dbReference type="SUPFAM" id="SSF51395">
    <property type="entry name" value="FMN-linked oxidoreductases"/>
    <property type="match status" value="1"/>
</dbReference>
<evidence type="ECO:0000256" key="2">
    <source>
        <dbReference type="ARBA" id="ARBA00023002"/>
    </source>
</evidence>
<proteinExistence type="predicted"/>
<sequence>MPPNPFEPLSLRGYTLKNRFVAAPMATQYADKRGLVTETMLAYYRHLTLTGVGMVVAEAAVISPEGPGWSRELNAYSEEALPGLRQLAETIRERGAIPLLQLHHAGRQGLPSREHTQMVAPSPIPCPVLDRPVRALHPQEIKDLVRKFTDSARLAQDAGFAGVELHGAHGYLLHQFVSPLTNQRDDEYGLQRHAASRFPLEVVQSIRRAFPDLLISYRLSARDYLPRGLTLQASCLLAKGLEGAGADLISVSGGMYASLHGPESLVGPATPYGVFRDDARDIREAVSIPVAVAGKIQFPTLAHEIIANRDAHLIVLGRMLLRDPAWIQKAQGLDRNPVRECLLCPRCRFHSRGCPDGASRPTWNE</sequence>
<evidence type="ECO:0000313" key="4">
    <source>
        <dbReference type="EMBL" id="RCK79028.1"/>
    </source>
</evidence>
<feature type="domain" description="NADH:flavin oxidoreductase/NADH oxidase N-terminal" evidence="3">
    <location>
        <begin position="6"/>
        <end position="331"/>
    </location>
</feature>
<dbReference type="CDD" id="cd02803">
    <property type="entry name" value="OYE_like_FMN_family"/>
    <property type="match status" value="1"/>
</dbReference>
<organism evidence="4 5">
    <name type="scientific">Candidatus Ozemobacter sibiricus</name>
    <dbReference type="NCBI Taxonomy" id="2268124"/>
    <lineage>
        <taxon>Bacteria</taxon>
        <taxon>Candidatus Ozemobacteria</taxon>
        <taxon>Candidatus Ozemobacterales</taxon>
        <taxon>Candidatus Ozemobacteraceae</taxon>
        <taxon>Candidatus Ozemobacter</taxon>
    </lineage>
</organism>
<evidence type="ECO:0000256" key="1">
    <source>
        <dbReference type="ARBA" id="ARBA00022630"/>
    </source>
</evidence>
<dbReference type="InterPro" id="IPR051799">
    <property type="entry name" value="NADH_flavin_oxidoreductase"/>
</dbReference>
<reference evidence="4 5" key="1">
    <citation type="submission" date="2018-05" db="EMBL/GenBank/DDBJ databases">
        <title>A metagenomic window into the 2 km-deep terrestrial subsurface aquifer revealed taxonomically and functionally diverse microbial community comprising novel uncultured bacterial lineages.</title>
        <authorList>
            <person name="Kadnikov V.V."/>
            <person name="Mardanov A.V."/>
            <person name="Beletsky A.V."/>
            <person name="Banks D."/>
            <person name="Pimenov N.V."/>
            <person name="Frank Y.A."/>
            <person name="Karnachuk O.V."/>
            <person name="Ravin N.V."/>
        </authorList>
    </citation>
    <scope>NUCLEOTIDE SEQUENCE [LARGE SCALE GENOMIC DNA]</scope>
    <source>
        <strain evidence="4">BY5</strain>
    </source>
</reference>
<gene>
    <name evidence="4" type="ORF">OZSIB_0370</name>
</gene>
<comment type="caution">
    <text evidence="4">The sequence shown here is derived from an EMBL/GenBank/DDBJ whole genome shotgun (WGS) entry which is preliminary data.</text>
</comment>
<dbReference type="Pfam" id="PF00724">
    <property type="entry name" value="Oxidored_FMN"/>
    <property type="match status" value="1"/>
</dbReference>
<evidence type="ECO:0000313" key="5">
    <source>
        <dbReference type="Proteomes" id="UP000252355"/>
    </source>
</evidence>
<dbReference type="PANTHER" id="PTHR43656">
    <property type="entry name" value="BINDING OXIDOREDUCTASE, PUTATIVE (AFU_ORTHOLOGUE AFUA_2G08260)-RELATED"/>
    <property type="match status" value="1"/>
</dbReference>
<dbReference type="AlphaFoldDB" id="A0A367ZLQ2"/>